<protein>
    <submittedName>
        <fullName evidence="2">Uncharacterized protein</fullName>
    </submittedName>
</protein>
<evidence type="ECO:0000313" key="3">
    <source>
        <dbReference type="Proteomes" id="UP001596380"/>
    </source>
</evidence>
<gene>
    <name evidence="2" type="ORF">ACFQKB_28950</name>
</gene>
<sequence length="446" mass="47249">MAWRWRRATVRALVAVVTATASAGCGGAPRDATPVPPVSAGAAPFVLAPDKPSGLFLETLQAEPPARDRLVVYAEPGRSDPLTGRVLALTRQTDRNGELPEGSRTVPIRRFGKGHLGRQGDFAWIGWNGTAREGEDPPHYGVIGKGLTERELRSAADAVDKEHLRIARSGRPAGLRPFAEAPMAISNGDVRFGAGTTQVWSRGPDAWLAVRTLRGDARVESLARVMTFGGPVRIRGSAGTAGTVVFPGGHVRTLTRVWREAGAVVAVTAHGLPESAVDAVVAGLRPVRGEGLTRLRASIPAYPPERLGEPGERLAASGRDAHAMWAVFARPLGRPGAYMVTWRGLDSRRGVIGGGSSGLDAPRQGVVFGGGREEDGRFVTGAVSADVARVRLVLASGRPVDLPLGRPIGPDGARWFGTWVEASRGQVREVAALDARGRIVARKTRW</sequence>
<dbReference type="PROSITE" id="PS51257">
    <property type="entry name" value="PROKAR_LIPOPROTEIN"/>
    <property type="match status" value="1"/>
</dbReference>
<comment type="caution">
    <text evidence="2">The sequence shown here is derived from an EMBL/GenBank/DDBJ whole genome shotgun (WGS) entry which is preliminary data.</text>
</comment>
<evidence type="ECO:0000313" key="2">
    <source>
        <dbReference type="EMBL" id="MFC6883817.1"/>
    </source>
</evidence>
<name>A0ABW2CPQ7_9ACTN</name>
<keyword evidence="1" id="KW-0732">Signal</keyword>
<feature type="signal peptide" evidence="1">
    <location>
        <begin position="1"/>
        <end position="23"/>
    </location>
</feature>
<keyword evidence="3" id="KW-1185">Reference proteome</keyword>
<organism evidence="2 3">
    <name type="scientific">Actinomadura yumaensis</name>
    <dbReference type="NCBI Taxonomy" id="111807"/>
    <lineage>
        <taxon>Bacteria</taxon>
        <taxon>Bacillati</taxon>
        <taxon>Actinomycetota</taxon>
        <taxon>Actinomycetes</taxon>
        <taxon>Streptosporangiales</taxon>
        <taxon>Thermomonosporaceae</taxon>
        <taxon>Actinomadura</taxon>
    </lineage>
</organism>
<accession>A0ABW2CPQ7</accession>
<dbReference type="RefSeq" id="WP_378042765.1">
    <property type="nucleotide sequence ID" value="NZ_JBHSXE010000001.1"/>
</dbReference>
<evidence type="ECO:0000256" key="1">
    <source>
        <dbReference type="SAM" id="SignalP"/>
    </source>
</evidence>
<dbReference type="Proteomes" id="UP001596380">
    <property type="component" value="Unassembled WGS sequence"/>
</dbReference>
<reference evidence="3" key="1">
    <citation type="journal article" date="2019" name="Int. J. Syst. Evol. Microbiol.">
        <title>The Global Catalogue of Microorganisms (GCM) 10K type strain sequencing project: providing services to taxonomists for standard genome sequencing and annotation.</title>
        <authorList>
            <consortium name="The Broad Institute Genomics Platform"/>
            <consortium name="The Broad Institute Genome Sequencing Center for Infectious Disease"/>
            <person name="Wu L."/>
            <person name="Ma J."/>
        </authorList>
    </citation>
    <scope>NUCLEOTIDE SEQUENCE [LARGE SCALE GENOMIC DNA]</scope>
    <source>
        <strain evidence="3">JCM 3369</strain>
    </source>
</reference>
<proteinExistence type="predicted"/>
<dbReference type="EMBL" id="JBHSXS010000022">
    <property type="protein sequence ID" value="MFC6883817.1"/>
    <property type="molecule type" value="Genomic_DNA"/>
</dbReference>
<feature type="chain" id="PRO_5046911509" evidence="1">
    <location>
        <begin position="24"/>
        <end position="446"/>
    </location>
</feature>